<keyword evidence="2" id="KW-1185">Reference proteome</keyword>
<protein>
    <submittedName>
        <fullName evidence="1">Uncharacterized protein</fullName>
    </submittedName>
</protein>
<gene>
    <name evidence="1" type="ORF">H9K75_05665</name>
</gene>
<dbReference type="KEGG" id="daer:H9K75_05665"/>
<proteinExistence type="predicted"/>
<evidence type="ECO:0000313" key="1">
    <source>
        <dbReference type="EMBL" id="QNP49492.1"/>
    </source>
</evidence>
<reference evidence="1 2" key="1">
    <citation type="submission" date="2020-08" db="EMBL/GenBank/DDBJ databases">
        <title>Genome sequence of Diaphorobacter aerolatus KACC 16536T.</title>
        <authorList>
            <person name="Hyun D.-W."/>
            <person name="Bae J.-W."/>
        </authorList>
    </citation>
    <scope>NUCLEOTIDE SEQUENCE [LARGE SCALE GENOMIC DNA]</scope>
    <source>
        <strain evidence="1 2">KACC 16536</strain>
    </source>
</reference>
<dbReference type="EMBL" id="CP060783">
    <property type="protein sequence ID" value="QNP49492.1"/>
    <property type="molecule type" value="Genomic_DNA"/>
</dbReference>
<evidence type="ECO:0000313" key="2">
    <source>
        <dbReference type="Proteomes" id="UP000516028"/>
    </source>
</evidence>
<accession>A0A7H0GMH6</accession>
<organism evidence="1 2">
    <name type="scientific">Diaphorobacter aerolatus</name>
    <dbReference type="NCBI Taxonomy" id="1288495"/>
    <lineage>
        <taxon>Bacteria</taxon>
        <taxon>Pseudomonadati</taxon>
        <taxon>Pseudomonadota</taxon>
        <taxon>Betaproteobacteria</taxon>
        <taxon>Burkholderiales</taxon>
        <taxon>Comamonadaceae</taxon>
        <taxon>Diaphorobacter</taxon>
    </lineage>
</organism>
<dbReference type="Proteomes" id="UP000516028">
    <property type="component" value="Chromosome"/>
</dbReference>
<dbReference type="AlphaFoldDB" id="A0A7H0GMH6"/>
<sequence>MESGIDKLLIILSLDCFQSYIWKDSDRKYIDPVMNVARKFFQQVLNGGDNYFMDSDFNSERILKTEFDFYKEINQPVSRVNYIKGLQFEIEDDSSNNSDLMILSIISSLQWLDEKSLLQSIDNDMLTILKKLEASGVYVQSAEYDREAIKKSWHKSNTPWDLFLKQESMFEDIGEYPCLILYQAKKINPALKFLEECQAILNSSEFSKIIDFMILEINNSHMILEATKTNTLSFLGEYKK</sequence>
<name>A0A7H0GMH6_9BURK</name>